<evidence type="ECO:0000313" key="6">
    <source>
        <dbReference type="EMBL" id="KAF4145306.1"/>
    </source>
</evidence>
<dbReference type="SUPFAM" id="SSF53254">
    <property type="entry name" value="Phosphoglycerate mutase-like"/>
    <property type="match status" value="1"/>
</dbReference>
<dbReference type="EMBL" id="WSZM01000219">
    <property type="protein sequence ID" value="KAF4038097.1"/>
    <property type="molecule type" value="Genomic_DNA"/>
</dbReference>
<accession>A0A833S1N2</accession>
<dbReference type="CDD" id="cd07067">
    <property type="entry name" value="HP_PGM_like"/>
    <property type="match status" value="1"/>
</dbReference>
<evidence type="ECO:0000256" key="3">
    <source>
        <dbReference type="ARBA" id="ARBA00039765"/>
    </source>
</evidence>
<dbReference type="GO" id="GO:0090141">
    <property type="term" value="P:positive regulation of mitochondrial fission"/>
    <property type="evidence" value="ECO:0007669"/>
    <property type="project" value="TreeGrafter"/>
</dbReference>
<proteinExistence type="inferred from homology"/>
<sequence length="467" mass="53243">MPVPVAASTAVVAPLGGPIISTKAEGNQQQSVQPSKSPKAVRFANTKDLETYRPQLDSHYPTPYAARTVPQNGSTTRRYTIDEVELYFSEDRPEFPVGLSDYAVQKAAKRENFVLCGFIETRRVKLGITSWNKSWAELYAGILVLRKFKDTIQRKRSLVPVAGARLELLDFKDKVMQVDYLYQGKSESSTLRFQTKQDMFLWWWSIQVAARVPMEPQMLHKCMSRATLSPFQIKEGTYQVDNVLFPKFIQPVLNPLKKKIQTPRGVTHLIFIRHGETENINFRVCDRDKRLTKRGEQQAEITAKSLNKMFKLRGDGTPSVTLVYGGLRRTVETAAVFAKKLPWLAKKYECSFLEDGAPKNVDVFHRYDYREAMHKMAFQNICRWDGDDAMARGPKGEPENFKLIIAHTSFIQYCLAQCYGVPKEIIQLGAPISHCSITRVDLRSNDELEGKFANRVSHLPLTHQTSE</sequence>
<dbReference type="EMBL" id="JAACNO010000747">
    <property type="protein sequence ID" value="KAF4145306.1"/>
    <property type="molecule type" value="Genomic_DNA"/>
</dbReference>
<dbReference type="InterPro" id="IPR029033">
    <property type="entry name" value="His_PPase_superfam"/>
</dbReference>
<evidence type="ECO:0000256" key="1">
    <source>
        <dbReference type="ARBA" id="ARBA00006717"/>
    </source>
</evidence>
<dbReference type="AlphaFoldDB" id="A0A833S1N2"/>
<dbReference type="Proteomes" id="UP000704712">
    <property type="component" value="Unassembled WGS sequence"/>
</dbReference>
<protein>
    <recommendedName>
        <fullName evidence="3">Serine/threonine-protein phosphatase PGAM5, mitochondrial</fullName>
    </recommendedName>
    <alternativeName>
        <fullName evidence="4">Serine/threonine-protein phosphatase Pgam5, mitochondrial</fullName>
    </alternativeName>
</protein>
<evidence type="ECO:0000313" key="7">
    <source>
        <dbReference type="Proteomes" id="UP000602510"/>
    </source>
</evidence>
<dbReference type="InterPro" id="IPR013078">
    <property type="entry name" value="His_Pase_superF_clade-1"/>
</dbReference>
<dbReference type="GO" id="GO:0005739">
    <property type="term" value="C:mitochondrion"/>
    <property type="evidence" value="ECO:0007669"/>
    <property type="project" value="TreeGrafter"/>
</dbReference>
<comment type="caution">
    <text evidence="5">The sequence shown here is derived from an EMBL/GenBank/DDBJ whole genome shotgun (WGS) entry which is preliminary data.</text>
</comment>
<gene>
    <name evidence="5" type="ORF">GN244_ATG09872</name>
    <name evidence="6" type="ORF">GN958_ATG05495</name>
</gene>
<dbReference type="PANTHER" id="PTHR20935">
    <property type="entry name" value="PHOSPHOGLYCERATE MUTASE-RELATED"/>
    <property type="match status" value="1"/>
</dbReference>
<dbReference type="PANTHER" id="PTHR20935:SF0">
    <property type="entry name" value="SERINE_THREONINE-PROTEIN PHOSPHATASE PGAM5, MITOCHONDRIAL"/>
    <property type="match status" value="1"/>
</dbReference>
<dbReference type="GO" id="GO:0004722">
    <property type="term" value="F:protein serine/threonine phosphatase activity"/>
    <property type="evidence" value="ECO:0007669"/>
    <property type="project" value="TreeGrafter"/>
</dbReference>
<dbReference type="Pfam" id="PF00300">
    <property type="entry name" value="His_Phos_1"/>
    <property type="match status" value="1"/>
</dbReference>
<keyword evidence="2" id="KW-0378">Hydrolase</keyword>
<evidence type="ECO:0000313" key="5">
    <source>
        <dbReference type="EMBL" id="KAF4038097.1"/>
    </source>
</evidence>
<evidence type="ECO:0000256" key="4">
    <source>
        <dbReference type="ARBA" id="ARBA00040722"/>
    </source>
</evidence>
<comment type="similarity">
    <text evidence="1">Belongs to the phosphoglycerate mutase family. BPG-dependent PGAM subfamily.</text>
</comment>
<dbReference type="SUPFAM" id="SSF50729">
    <property type="entry name" value="PH domain-like"/>
    <property type="match status" value="1"/>
</dbReference>
<dbReference type="InterPro" id="IPR051021">
    <property type="entry name" value="Mito_Ser/Thr_phosphatase"/>
</dbReference>
<dbReference type="Gene3D" id="3.40.50.1240">
    <property type="entry name" value="Phosphoglycerate mutase-like"/>
    <property type="match status" value="1"/>
</dbReference>
<keyword evidence="7" id="KW-1185">Reference proteome</keyword>
<dbReference type="SMART" id="SM00855">
    <property type="entry name" value="PGAM"/>
    <property type="match status" value="1"/>
</dbReference>
<evidence type="ECO:0000256" key="2">
    <source>
        <dbReference type="ARBA" id="ARBA00022801"/>
    </source>
</evidence>
<name>A0A833S1N2_PHYIN</name>
<reference evidence="5" key="1">
    <citation type="submission" date="2020-04" db="EMBL/GenBank/DDBJ databases">
        <title>Hybrid Assembly of Korean Phytophthora infestans isolates.</title>
        <authorList>
            <person name="Prokchorchik M."/>
            <person name="Lee Y."/>
            <person name="Seo J."/>
            <person name="Cho J.-H."/>
            <person name="Park Y.-E."/>
            <person name="Jang D.-C."/>
            <person name="Im J.-S."/>
            <person name="Choi J.-G."/>
            <person name="Park H.-J."/>
            <person name="Lee G.-B."/>
            <person name="Lee Y.-G."/>
            <person name="Hong S.-Y."/>
            <person name="Cho K."/>
            <person name="Sohn K.H."/>
        </authorList>
    </citation>
    <scope>NUCLEOTIDE SEQUENCE</scope>
    <source>
        <strain evidence="5">KR_1_A1</strain>
        <strain evidence="6">KR_2_A2</strain>
    </source>
</reference>
<dbReference type="Proteomes" id="UP000602510">
    <property type="component" value="Unassembled WGS sequence"/>
</dbReference>
<organism evidence="5 7">
    <name type="scientific">Phytophthora infestans</name>
    <name type="common">Potato late blight agent</name>
    <name type="synonym">Botrytis infestans</name>
    <dbReference type="NCBI Taxonomy" id="4787"/>
    <lineage>
        <taxon>Eukaryota</taxon>
        <taxon>Sar</taxon>
        <taxon>Stramenopiles</taxon>
        <taxon>Oomycota</taxon>
        <taxon>Peronosporomycetes</taxon>
        <taxon>Peronosporales</taxon>
        <taxon>Peronosporaceae</taxon>
        <taxon>Phytophthora</taxon>
    </lineage>
</organism>